<sequence length="108" mass="11725">MQGAFSLVFLNKSRTREAPTPTNISTNTELYIEKYGTPASPAIALANRVFPILEGPIRRTPLGMRAPTTVNLSGFFRNSTTSIKSSLSSSTPITSSNVTPVFRSITFK</sequence>
<keyword evidence="2" id="KW-1185">Reference proteome</keyword>
<dbReference type="PANTHER" id="PTHR37449:SF1">
    <property type="entry name" value="OS02G0159950 PROTEIN"/>
    <property type="match status" value="1"/>
</dbReference>
<gene>
    <name evidence="1" type="ORF">V8G54_028980</name>
</gene>
<dbReference type="EMBL" id="CP144692">
    <property type="protein sequence ID" value="WVY96829.1"/>
    <property type="molecule type" value="Genomic_DNA"/>
</dbReference>
<dbReference type="Proteomes" id="UP001374535">
    <property type="component" value="Chromosome 9"/>
</dbReference>
<protein>
    <submittedName>
        <fullName evidence="1">Uncharacterized protein</fullName>
    </submittedName>
</protein>
<evidence type="ECO:0000313" key="1">
    <source>
        <dbReference type="EMBL" id="WVY96829.1"/>
    </source>
</evidence>
<accession>A0AAQ3MTX7</accession>
<dbReference type="PANTHER" id="PTHR37449">
    <property type="match status" value="1"/>
</dbReference>
<proteinExistence type="predicted"/>
<evidence type="ECO:0000313" key="2">
    <source>
        <dbReference type="Proteomes" id="UP001374535"/>
    </source>
</evidence>
<dbReference type="AlphaFoldDB" id="A0AAQ3MTX7"/>
<reference evidence="1 2" key="1">
    <citation type="journal article" date="2023" name="Life. Sci Alliance">
        <title>Evolutionary insights into 3D genome organization and epigenetic landscape of Vigna mungo.</title>
        <authorList>
            <person name="Junaid A."/>
            <person name="Singh B."/>
            <person name="Bhatia S."/>
        </authorList>
    </citation>
    <scope>NUCLEOTIDE SEQUENCE [LARGE SCALE GENOMIC DNA]</scope>
    <source>
        <strain evidence="1">Urdbean</strain>
    </source>
</reference>
<name>A0AAQ3MTX7_VIGMU</name>
<organism evidence="1 2">
    <name type="scientific">Vigna mungo</name>
    <name type="common">Black gram</name>
    <name type="synonym">Phaseolus mungo</name>
    <dbReference type="NCBI Taxonomy" id="3915"/>
    <lineage>
        <taxon>Eukaryota</taxon>
        <taxon>Viridiplantae</taxon>
        <taxon>Streptophyta</taxon>
        <taxon>Embryophyta</taxon>
        <taxon>Tracheophyta</taxon>
        <taxon>Spermatophyta</taxon>
        <taxon>Magnoliopsida</taxon>
        <taxon>eudicotyledons</taxon>
        <taxon>Gunneridae</taxon>
        <taxon>Pentapetalae</taxon>
        <taxon>rosids</taxon>
        <taxon>fabids</taxon>
        <taxon>Fabales</taxon>
        <taxon>Fabaceae</taxon>
        <taxon>Papilionoideae</taxon>
        <taxon>50 kb inversion clade</taxon>
        <taxon>NPAAA clade</taxon>
        <taxon>indigoferoid/millettioid clade</taxon>
        <taxon>Phaseoleae</taxon>
        <taxon>Vigna</taxon>
    </lineage>
</organism>